<dbReference type="EMBL" id="MU801901">
    <property type="protein sequence ID" value="KAJ3989126.1"/>
    <property type="molecule type" value="Genomic_DNA"/>
</dbReference>
<name>A0AA38UY12_9AGAR</name>
<reference evidence="2" key="1">
    <citation type="submission" date="2022-08" db="EMBL/GenBank/DDBJ databases">
        <authorList>
            <consortium name="DOE Joint Genome Institute"/>
            <person name="Min B."/>
            <person name="Riley R."/>
            <person name="Sierra-Patev S."/>
            <person name="Naranjo-Ortiz M."/>
            <person name="Looney B."/>
            <person name="Konkel Z."/>
            <person name="Slot J.C."/>
            <person name="Sakamoto Y."/>
            <person name="Steenwyk J.L."/>
            <person name="Rokas A."/>
            <person name="Carro J."/>
            <person name="Camarero S."/>
            <person name="Ferreira P."/>
            <person name="Molpeceres G."/>
            <person name="Ruiz-Duenas F.J."/>
            <person name="Serrano A."/>
            <person name="Henrissat B."/>
            <person name="Drula E."/>
            <person name="Hughes K.W."/>
            <person name="Mata J.L."/>
            <person name="Ishikawa N.K."/>
            <person name="Vargas-Isla R."/>
            <person name="Ushijima S."/>
            <person name="Smith C.A."/>
            <person name="Ahrendt S."/>
            <person name="Andreopoulos W."/>
            <person name="He G."/>
            <person name="Labutti K."/>
            <person name="Lipzen A."/>
            <person name="Ng V."/>
            <person name="Sandor L."/>
            <person name="Barry K."/>
            <person name="Martinez A.T."/>
            <person name="Xiao Y."/>
            <person name="Gibbons J.G."/>
            <person name="Terashima K."/>
            <person name="Hibbett D.S."/>
            <person name="Grigoriev I.V."/>
        </authorList>
    </citation>
    <scope>NUCLEOTIDE SEQUENCE</scope>
    <source>
        <strain evidence="2">TFB7829</strain>
    </source>
</reference>
<dbReference type="AlphaFoldDB" id="A0AA38UY12"/>
<sequence>MIRLGRQGTVYLNQPDNDCGIYSNLLKSSPKEALPSSIPLLIFSSLGVSTAGSALAVTGLILSASPLLWIIPVTFVATFTHHITMLTIARVEPHGSERLFSRSRIICGFMIAVSWTLSYKMHVGIWLMVSCAALAFVEAVLFWIVAIFNQKERKRITYAAKWRPLNMDRSWSISR</sequence>
<comment type="caution">
    <text evidence="2">The sequence shown here is derived from an EMBL/GenBank/DDBJ whole genome shotgun (WGS) entry which is preliminary data.</text>
</comment>
<evidence type="ECO:0000313" key="2">
    <source>
        <dbReference type="EMBL" id="KAJ3989126.1"/>
    </source>
</evidence>
<keyword evidence="1" id="KW-0472">Membrane</keyword>
<evidence type="ECO:0000313" key="3">
    <source>
        <dbReference type="Proteomes" id="UP001163850"/>
    </source>
</evidence>
<evidence type="ECO:0000256" key="1">
    <source>
        <dbReference type="SAM" id="Phobius"/>
    </source>
</evidence>
<feature type="transmembrane region" description="Helical" evidence="1">
    <location>
        <begin position="101"/>
        <end position="119"/>
    </location>
</feature>
<feature type="transmembrane region" description="Helical" evidence="1">
    <location>
        <begin position="125"/>
        <end position="148"/>
    </location>
</feature>
<keyword evidence="1" id="KW-1133">Transmembrane helix</keyword>
<feature type="transmembrane region" description="Helical" evidence="1">
    <location>
        <begin position="40"/>
        <end position="61"/>
    </location>
</feature>
<gene>
    <name evidence="2" type="ORF">F5890DRAFT_135094</name>
</gene>
<proteinExistence type="predicted"/>
<dbReference type="Proteomes" id="UP001163850">
    <property type="component" value="Unassembled WGS sequence"/>
</dbReference>
<protein>
    <submittedName>
        <fullName evidence="2">Uncharacterized protein</fullName>
    </submittedName>
</protein>
<accession>A0AA38UY12</accession>
<keyword evidence="1" id="KW-0812">Transmembrane</keyword>
<feature type="transmembrane region" description="Helical" evidence="1">
    <location>
        <begin position="67"/>
        <end position="89"/>
    </location>
</feature>
<organism evidence="2 3">
    <name type="scientific">Lentinula detonsa</name>
    <dbReference type="NCBI Taxonomy" id="2804962"/>
    <lineage>
        <taxon>Eukaryota</taxon>
        <taxon>Fungi</taxon>
        <taxon>Dikarya</taxon>
        <taxon>Basidiomycota</taxon>
        <taxon>Agaricomycotina</taxon>
        <taxon>Agaricomycetes</taxon>
        <taxon>Agaricomycetidae</taxon>
        <taxon>Agaricales</taxon>
        <taxon>Marasmiineae</taxon>
        <taxon>Omphalotaceae</taxon>
        <taxon>Lentinula</taxon>
    </lineage>
</organism>